<proteinExistence type="predicted"/>
<comment type="caution">
    <text evidence="1">The sequence shown here is derived from an EMBL/GenBank/DDBJ whole genome shotgun (WGS) entry which is preliminary data.</text>
</comment>
<reference evidence="1 2" key="1">
    <citation type="submission" date="2020-12" db="EMBL/GenBank/DDBJ databases">
        <title>Sphingomonas sp.</title>
        <authorList>
            <person name="Kim M.K."/>
        </authorList>
    </citation>
    <scope>NUCLEOTIDE SEQUENCE [LARGE SCALE GENOMIC DNA]</scope>
    <source>
        <strain evidence="1 2">BT552</strain>
    </source>
</reference>
<accession>A0ABS2D9T6</accession>
<name>A0ABS2D9T6_9SPHN</name>
<dbReference type="RefSeq" id="WP_204199799.1">
    <property type="nucleotide sequence ID" value="NZ_JAFEMC010000004.1"/>
</dbReference>
<keyword evidence="2" id="KW-1185">Reference proteome</keyword>
<protein>
    <submittedName>
        <fullName evidence="1">Uncharacterized protein</fullName>
    </submittedName>
</protein>
<dbReference type="EMBL" id="JAFEMC010000004">
    <property type="protein sequence ID" value="MBM6577703.1"/>
    <property type="molecule type" value="Genomic_DNA"/>
</dbReference>
<evidence type="ECO:0000313" key="1">
    <source>
        <dbReference type="EMBL" id="MBM6577703.1"/>
    </source>
</evidence>
<gene>
    <name evidence="1" type="ORF">ILT43_15080</name>
</gene>
<organism evidence="1 2">
    <name type="scientific">Sphingomonas longa</name>
    <dbReference type="NCBI Taxonomy" id="2778730"/>
    <lineage>
        <taxon>Bacteria</taxon>
        <taxon>Pseudomonadati</taxon>
        <taxon>Pseudomonadota</taxon>
        <taxon>Alphaproteobacteria</taxon>
        <taxon>Sphingomonadales</taxon>
        <taxon>Sphingomonadaceae</taxon>
        <taxon>Sphingomonas</taxon>
    </lineage>
</organism>
<dbReference type="Proteomes" id="UP000763641">
    <property type="component" value="Unassembled WGS sequence"/>
</dbReference>
<evidence type="ECO:0000313" key="2">
    <source>
        <dbReference type="Proteomes" id="UP000763641"/>
    </source>
</evidence>
<sequence length="121" mass="13065">MSLRVGRKFVWLDDRSVGFDKIVSVEVEERIKPASLKCVGWAGTAVPAMLAVGIHPLLYPLPAVSVAIAGFSFYAAAPQTLYCLSVKTVSASTLEAVTTELEQVRRLQNVVGRSEGFVAVR</sequence>